<dbReference type="GO" id="GO:1990573">
    <property type="term" value="P:potassium ion import across plasma membrane"/>
    <property type="evidence" value="ECO:0007669"/>
    <property type="project" value="TreeGrafter"/>
</dbReference>
<dbReference type="GO" id="GO:0005242">
    <property type="term" value="F:inward rectifier potassium channel activity"/>
    <property type="evidence" value="ECO:0007669"/>
    <property type="project" value="InterPro"/>
</dbReference>
<evidence type="ECO:0000256" key="12">
    <source>
        <dbReference type="SAM" id="MobiDB-lite"/>
    </source>
</evidence>
<feature type="region of interest" description="Disordered" evidence="12">
    <location>
        <begin position="332"/>
        <end position="353"/>
    </location>
</feature>
<dbReference type="OrthoDB" id="273257at2759"/>
<evidence type="ECO:0000256" key="11">
    <source>
        <dbReference type="RuleBase" id="RU003822"/>
    </source>
</evidence>
<evidence type="ECO:0000259" key="15">
    <source>
        <dbReference type="Pfam" id="PF17655"/>
    </source>
</evidence>
<evidence type="ECO:0000256" key="13">
    <source>
        <dbReference type="SAM" id="Phobius"/>
    </source>
</evidence>
<evidence type="ECO:0000256" key="5">
    <source>
        <dbReference type="ARBA" id="ARBA00022882"/>
    </source>
</evidence>
<evidence type="ECO:0000256" key="2">
    <source>
        <dbReference type="ARBA" id="ARBA00022448"/>
    </source>
</evidence>
<dbReference type="InterPro" id="IPR040445">
    <property type="entry name" value="Kir_TM"/>
</dbReference>
<keyword evidence="8 11" id="KW-0406">Ion transport</keyword>
<evidence type="ECO:0000256" key="6">
    <source>
        <dbReference type="ARBA" id="ARBA00022958"/>
    </source>
</evidence>
<evidence type="ECO:0000313" key="17">
    <source>
        <dbReference type="Proteomes" id="UP000078046"/>
    </source>
</evidence>
<dbReference type="Gene3D" id="2.60.40.1400">
    <property type="entry name" value="G protein-activated inward rectifier potassium channel 1"/>
    <property type="match status" value="1"/>
</dbReference>
<keyword evidence="3 11" id="KW-0633">Potassium transport</keyword>
<evidence type="ECO:0000256" key="8">
    <source>
        <dbReference type="ARBA" id="ARBA00023065"/>
    </source>
</evidence>
<evidence type="ECO:0000256" key="4">
    <source>
        <dbReference type="ARBA" id="ARBA00022692"/>
    </source>
</evidence>
<name>A0A177B3T4_9BILA</name>
<dbReference type="GO" id="GO:0005886">
    <property type="term" value="C:plasma membrane"/>
    <property type="evidence" value="ECO:0007669"/>
    <property type="project" value="TreeGrafter"/>
</dbReference>
<evidence type="ECO:0000256" key="7">
    <source>
        <dbReference type="ARBA" id="ARBA00022989"/>
    </source>
</evidence>
<dbReference type="AlphaFoldDB" id="A0A177B3T4"/>
<evidence type="ECO:0000256" key="10">
    <source>
        <dbReference type="ARBA" id="ARBA00023303"/>
    </source>
</evidence>
<dbReference type="Pfam" id="PF17655">
    <property type="entry name" value="IRK_C"/>
    <property type="match status" value="1"/>
</dbReference>
<evidence type="ECO:0000313" key="16">
    <source>
        <dbReference type="EMBL" id="OAF68261.1"/>
    </source>
</evidence>
<protein>
    <submittedName>
        <fullName evidence="16">Inward rectifier K(+) channel Kir7.1</fullName>
    </submittedName>
</protein>
<keyword evidence="4 11" id="KW-0812">Transmembrane</keyword>
<sequence>MFTKLIDSNWIFIFLILMTSLFSSWGLCALIWKYLQHDIQLDADKSPPIDYLNIFMLFSIETQQTIGYGNKYLKGNCSVSAVIFIMIQSLIGIIIPLYLTATLFYKIMRLKGREGEIIFSEKATISELNNQRCFIIKVKDTNKQSTLIDSTMKAVLIEYIIKSNNNISLIEHPFTINSFGSTDGSLYLLEPISFVHIIDSESPFWSFDKEMLSKFSCEIVFTIEATLASTGTTITTCGSYKPIDIIWGALHTPMHKIENIEKQTKQMFNNITKHTMTHISTKHWTEFNNKLNELSKKSVDEKCDVYLSLKNSMKISNAKFTLNQKVLETYHNSTKNTHNSETKSNHGSVSEDN</sequence>
<dbReference type="PRINTS" id="PR01320">
    <property type="entry name" value="KIRCHANNEL"/>
</dbReference>
<feature type="transmembrane region" description="Helical" evidence="13">
    <location>
        <begin position="12"/>
        <end position="32"/>
    </location>
</feature>
<keyword evidence="6 11" id="KW-0630">Potassium</keyword>
<comment type="similarity">
    <text evidence="11">Belongs to the inward rectifier-type potassium channel (TC 1.A.2.1) family.</text>
</comment>
<keyword evidence="7 13" id="KW-1133">Transmembrane helix</keyword>
<dbReference type="InterPro" id="IPR016449">
    <property type="entry name" value="K_chnl_inward-rec_Kir"/>
</dbReference>
<feature type="domain" description="Potassium channel inwardly rectifying transmembrane" evidence="14">
    <location>
        <begin position="1"/>
        <end position="109"/>
    </location>
</feature>
<gene>
    <name evidence="16" type="ORF">A3Q56_03989</name>
</gene>
<evidence type="ECO:0000256" key="3">
    <source>
        <dbReference type="ARBA" id="ARBA00022538"/>
    </source>
</evidence>
<evidence type="ECO:0000259" key="14">
    <source>
        <dbReference type="Pfam" id="PF01007"/>
    </source>
</evidence>
<dbReference type="EMBL" id="LWCA01000480">
    <property type="protein sequence ID" value="OAF68261.1"/>
    <property type="molecule type" value="Genomic_DNA"/>
</dbReference>
<accession>A0A177B3T4</accession>
<dbReference type="Pfam" id="PF01007">
    <property type="entry name" value="IRK"/>
    <property type="match status" value="1"/>
</dbReference>
<dbReference type="InterPro" id="IPR014756">
    <property type="entry name" value="Ig_E-set"/>
</dbReference>
<dbReference type="InterPro" id="IPR013518">
    <property type="entry name" value="K_chnl_inward-rec_Kir_cyto"/>
</dbReference>
<dbReference type="GO" id="GO:0034765">
    <property type="term" value="P:regulation of monoatomic ion transmembrane transport"/>
    <property type="evidence" value="ECO:0007669"/>
    <property type="project" value="TreeGrafter"/>
</dbReference>
<feature type="transmembrane region" description="Helical" evidence="13">
    <location>
        <begin position="81"/>
        <end position="105"/>
    </location>
</feature>
<proteinExistence type="inferred from homology"/>
<evidence type="ECO:0000256" key="1">
    <source>
        <dbReference type="ARBA" id="ARBA00004141"/>
    </source>
</evidence>
<comment type="subcellular location">
    <subcellularLocation>
        <location evidence="1 11">Membrane</location>
        <topology evidence="1 11">Multi-pass membrane protein</topology>
    </subcellularLocation>
</comment>
<keyword evidence="5 11" id="KW-0851">Voltage-gated channel</keyword>
<dbReference type="SUPFAM" id="SSF81324">
    <property type="entry name" value="Voltage-gated potassium channels"/>
    <property type="match status" value="1"/>
</dbReference>
<dbReference type="Gene3D" id="1.10.287.70">
    <property type="match status" value="1"/>
</dbReference>
<dbReference type="GO" id="GO:0034702">
    <property type="term" value="C:monoatomic ion channel complex"/>
    <property type="evidence" value="ECO:0007669"/>
    <property type="project" value="UniProtKB-KW"/>
</dbReference>
<reference evidence="16 17" key="1">
    <citation type="submission" date="2016-04" db="EMBL/GenBank/DDBJ databases">
        <title>The genome of Intoshia linei affirms orthonectids as highly simplified spiralians.</title>
        <authorList>
            <person name="Mikhailov K.V."/>
            <person name="Slusarev G.S."/>
            <person name="Nikitin M.A."/>
            <person name="Logacheva M.D."/>
            <person name="Penin A."/>
            <person name="Aleoshin V."/>
            <person name="Panchin Y.V."/>
        </authorList>
    </citation>
    <scope>NUCLEOTIDE SEQUENCE [LARGE SCALE GENOMIC DNA]</scope>
    <source>
        <strain evidence="16">Intl2013</strain>
        <tissue evidence="16">Whole animal</tissue>
    </source>
</reference>
<comment type="caution">
    <text evidence="16">The sequence shown here is derived from an EMBL/GenBank/DDBJ whole genome shotgun (WGS) entry which is preliminary data.</text>
</comment>
<keyword evidence="10 11" id="KW-0407">Ion channel</keyword>
<organism evidence="16 17">
    <name type="scientific">Intoshia linei</name>
    <dbReference type="NCBI Taxonomy" id="1819745"/>
    <lineage>
        <taxon>Eukaryota</taxon>
        <taxon>Metazoa</taxon>
        <taxon>Spiralia</taxon>
        <taxon>Lophotrochozoa</taxon>
        <taxon>Mesozoa</taxon>
        <taxon>Orthonectida</taxon>
        <taxon>Rhopaluridae</taxon>
        <taxon>Intoshia</taxon>
    </lineage>
</organism>
<dbReference type="PANTHER" id="PTHR11767:SF102">
    <property type="entry name" value="INWARDLY RECTIFYING POTASSIUM CHANNEL 1, ISOFORM F"/>
    <property type="match status" value="1"/>
</dbReference>
<dbReference type="PANTHER" id="PTHR11767">
    <property type="entry name" value="INWARD RECTIFIER POTASSIUM CHANNEL"/>
    <property type="match status" value="1"/>
</dbReference>
<dbReference type="Proteomes" id="UP000078046">
    <property type="component" value="Unassembled WGS sequence"/>
</dbReference>
<evidence type="ECO:0000256" key="9">
    <source>
        <dbReference type="ARBA" id="ARBA00023136"/>
    </source>
</evidence>
<dbReference type="SUPFAM" id="SSF81296">
    <property type="entry name" value="E set domains"/>
    <property type="match status" value="1"/>
</dbReference>
<keyword evidence="2 11" id="KW-0813">Transport</keyword>
<feature type="domain" description="Inward rectifier potassium channel C-terminal" evidence="15">
    <location>
        <begin position="117"/>
        <end position="285"/>
    </location>
</feature>
<keyword evidence="17" id="KW-1185">Reference proteome</keyword>
<keyword evidence="9 13" id="KW-0472">Membrane</keyword>
<dbReference type="InterPro" id="IPR041647">
    <property type="entry name" value="IRK_C"/>
</dbReference>